<dbReference type="GO" id="GO:0006508">
    <property type="term" value="P:proteolysis"/>
    <property type="evidence" value="ECO:0007669"/>
    <property type="project" value="UniProtKB-KW"/>
</dbReference>
<proteinExistence type="predicted"/>
<dbReference type="Pfam" id="PF10026">
    <property type="entry name" value="DUF2268"/>
    <property type="match status" value="1"/>
</dbReference>
<dbReference type="KEGG" id="gpa:GPA_29830"/>
<dbReference type="PATRIC" id="fig|657308.3.peg.2439"/>
<accession>D6EB08</accession>
<dbReference type="AlphaFoldDB" id="D6EB08"/>
<evidence type="ECO:0000259" key="1">
    <source>
        <dbReference type="Pfam" id="PF10026"/>
    </source>
</evidence>
<keyword evidence="2" id="KW-0645">Protease</keyword>
<dbReference type="EMBL" id="FP929047">
    <property type="protein sequence ID" value="CBL04905.1"/>
    <property type="molecule type" value="Genomic_DNA"/>
</dbReference>
<gene>
    <name evidence="2" type="ORF">GPA_29830</name>
</gene>
<dbReference type="Proteomes" id="UP000008805">
    <property type="component" value="Chromosome"/>
</dbReference>
<evidence type="ECO:0000313" key="2">
    <source>
        <dbReference type="EMBL" id="CBL04905.1"/>
    </source>
</evidence>
<feature type="domain" description="DUF2268" evidence="1">
    <location>
        <begin position="99"/>
        <end position="305"/>
    </location>
</feature>
<reference evidence="2 3" key="2">
    <citation type="submission" date="2010-03" db="EMBL/GenBank/DDBJ databases">
        <authorList>
            <person name="Pajon A."/>
        </authorList>
    </citation>
    <scope>NUCLEOTIDE SEQUENCE [LARGE SCALE GENOMIC DNA]</scope>
    <source>
        <strain evidence="3">7-10-1-b</strain>
    </source>
</reference>
<evidence type="ECO:0000313" key="3">
    <source>
        <dbReference type="Proteomes" id="UP000008805"/>
    </source>
</evidence>
<protein>
    <submittedName>
        <fullName evidence="2">Predicted Zn-dependent protease</fullName>
    </submittedName>
</protein>
<sequence length="313" mass="34612">MTNARTREKGTPMDVRPVRSDQAYRAMIAAPPEKRPDLYRHELMAPFKEKWDCYRVPLKAAQPGGYDVVMASEMLGILPPMRVDGSWAEAVSLIGDDAFWDACQRTVERSLARFAARGIELPRKDYRFTVLLANPENPVVRASEGYGGDGGIPGSIFAWLVPGGRTMRRLPAALAHETNHNVRFQFVRWRNDITLGEMLVSEGLAENFAVELFGEELAGPWVARTTPDLLEQVKPLVHAGRDAQGLAELSAYLYGDETAALMGYPVHGVPYCAGYACGYHLVRRFLEESGTDIADATLLPAADILDAAQAFWD</sequence>
<keyword evidence="3" id="KW-1185">Reference proteome</keyword>
<reference evidence="2 3" key="1">
    <citation type="submission" date="2010-03" db="EMBL/GenBank/DDBJ databases">
        <title>The genome sequence of Gordonibacter pamelaeae 7-10-1-bT.</title>
        <authorList>
            <consortium name="metaHIT consortium -- http://www.metahit.eu/"/>
            <person name="Pajon A."/>
            <person name="Turner K."/>
            <person name="Parkhill J."/>
            <person name="Timmis K."/>
            <person name="Oxley A."/>
            <person name="Wurdemann D."/>
        </authorList>
    </citation>
    <scope>NUCLEOTIDE SEQUENCE [LARGE SCALE GENOMIC DNA]</scope>
    <source>
        <strain evidence="3">7-10-1-b</strain>
    </source>
</reference>
<organism evidence="2 3">
    <name type="scientific">Gordonibacter pamelaeae 7-10-1-b</name>
    <dbReference type="NCBI Taxonomy" id="657308"/>
    <lineage>
        <taxon>Bacteria</taxon>
        <taxon>Bacillati</taxon>
        <taxon>Actinomycetota</taxon>
        <taxon>Coriobacteriia</taxon>
        <taxon>Eggerthellales</taxon>
        <taxon>Eggerthellaceae</taxon>
        <taxon>Gordonibacter</taxon>
    </lineage>
</organism>
<keyword evidence="2" id="KW-0378">Hydrolase</keyword>
<dbReference type="HOGENOM" id="CLU_078234_0_0_11"/>
<name>D6EB08_9ACTN</name>
<dbReference type="GO" id="GO:0008233">
    <property type="term" value="F:peptidase activity"/>
    <property type="evidence" value="ECO:0007669"/>
    <property type="project" value="UniProtKB-KW"/>
</dbReference>
<dbReference type="InterPro" id="IPR018728">
    <property type="entry name" value="DUF2268"/>
</dbReference>